<sequence>MHHPEQTEQKEPPMPNQSPCRVCAGTVTEFLDLGSQPLSDAFRLPEDTSVEFTYRLAVGACADCAMVQLMEEVPREKMFHQDYPYLSQGSAVMREHFRALAERFLSTELAGEDPLVVELGCNDGTMLRTVAEAGVRHLGVEPSGAVADLAAQAGVRVRKDFFEESTALSIRDQDGPADLVYAANTFCHIPYADSILRGVVALLKPGGAFVFEDPYLGDIVEQTSFDQIYDEHFFLFSATSVDAMARRHGLELVDVERLPVHGGEVRYTLALPGARTPSAAVAALLAEEQARGLHDRAVLDGFGDRVRAIRTDLVALLEDLKAKGERVVGYGATAKSATVTNLCGIGPDLVEFISDTTPAKQHRLAPGSGIPVRPPAAFADPYPGYALLFAWNHAAEIMAKEEAFREAGGKWILYVPDVHVV</sequence>
<reference evidence="4" key="1">
    <citation type="submission" date="2016-10" db="EMBL/GenBank/DDBJ databases">
        <authorList>
            <person name="Varghese N."/>
            <person name="Submissions S."/>
        </authorList>
    </citation>
    <scope>NUCLEOTIDE SEQUENCE [LARGE SCALE GENOMIC DNA]</scope>
    <source>
        <strain evidence="4">CGMCC 4.6609</strain>
    </source>
</reference>
<dbReference type="Gene3D" id="6.10.250.3100">
    <property type="match status" value="1"/>
</dbReference>
<dbReference type="Proteomes" id="UP000199691">
    <property type="component" value="Unassembled WGS sequence"/>
</dbReference>
<feature type="domain" description="C-methyltransferase" evidence="2">
    <location>
        <begin position="259"/>
        <end position="416"/>
    </location>
</feature>
<dbReference type="InterPro" id="IPR038576">
    <property type="entry name" value="Methyltransf_Zn-bd_dom_put_sf"/>
</dbReference>
<dbReference type="PANTHER" id="PTHR43861">
    <property type="entry name" value="TRANS-ACONITATE 2-METHYLTRANSFERASE-RELATED"/>
    <property type="match status" value="1"/>
</dbReference>
<dbReference type="Gene3D" id="6.20.50.110">
    <property type="entry name" value="Methyltransferase, zinc-binding domain"/>
    <property type="match status" value="1"/>
</dbReference>
<dbReference type="Pfam" id="PF08421">
    <property type="entry name" value="Methyltransf_13"/>
    <property type="match status" value="1"/>
</dbReference>
<dbReference type="EMBL" id="FNIX01000026">
    <property type="protein sequence ID" value="SDP95870.1"/>
    <property type="molecule type" value="Genomic_DNA"/>
</dbReference>
<organism evidence="3 4">
    <name type="scientific">Lentzea jiangxiensis</name>
    <dbReference type="NCBI Taxonomy" id="641025"/>
    <lineage>
        <taxon>Bacteria</taxon>
        <taxon>Bacillati</taxon>
        <taxon>Actinomycetota</taxon>
        <taxon>Actinomycetes</taxon>
        <taxon>Pseudonocardiales</taxon>
        <taxon>Pseudonocardiaceae</taxon>
        <taxon>Lentzea</taxon>
    </lineage>
</organism>
<dbReference type="InterPro" id="IPR029063">
    <property type="entry name" value="SAM-dependent_MTases_sf"/>
</dbReference>
<evidence type="ECO:0000259" key="1">
    <source>
        <dbReference type="Pfam" id="PF08421"/>
    </source>
</evidence>
<feature type="domain" description="Methyltransferase putative zinc binding" evidence="1">
    <location>
        <begin position="20"/>
        <end position="79"/>
    </location>
</feature>
<evidence type="ECO:0000313" key="3">
    <source>
        <dbReference type="EMBL" id="SDP95870.1"/>
    </source>
</evidence>
<dbReference type="CDD" id="cd02440">
    <property type="entry name" value="AdoMet_MTases"/>
    <property type="match status" value="1"/>
</dbReference>
<proteinExistence type="predicted"/>
<dbReference type="InterPro" id="IPR013630">
    <property type="entry name" value="Methyltransf_Zn-bd_dom_put"/>
</dbReference>
<evidence type="ECO:0000259" key="2">
    <source>
        <dbReference type="Pfam" id="PF08484"/>
    </source>
</evidence>
<accession>A0A1H0WZ24</accession>
<dbReference type="Pfam" id="PF13489">
    <property type="entry name" value="Methyltransf_23"/>
    <property type="match status" value="1"/>
</dbReference>
<dbReference type="STRING" id="641025.SAMN05421507_12625"/>
<dbReference type="AlphaFoldDB" id="A0A1H0WZ24"/>
<dbReference type="PANTHER" id="PTHR43861:SF5">
    <property type="entry name" value="BLL5978 PROTEIN"/>
    <property type="match status" value="1"/>
</dbReference>
<name>A0A1H0WZ24_9PSEU</name>
<dbReference type="Pfam" id="PF08484">
    <property type="entry name" value="Methyltransf_14"/>
    <property type="match status" value="1"/>
</dbReference>
<evidence type="ECO:0000313" key="4">
    <source>
        <dbReference type="Proteomes" id="UP000199691"/>
    </source>
</evidence>
<gene>
    <name evidence="3" type="ORF">SAMN05421507_12625</name>
</gene>
<dbReference type="InterPro" id="IPR013691">
    <property type="entry name" value="MeTrfase_14"/>
</dbReference>
<dbReference type="Gene3D" id="3.40.50.150">
    <property type="entry name" value="Vaccinia Virus protein VP39"/>
    <property type="match status" value="1"/>
</dbReference>
<dbReference type="SUPFAM" id="SSF53335">
    <property type="entry name" value="S-adenosyl-L-methionine-dependent methyltransferases"/>
    <property type="match status" value="1"/>
</dbReference>
<dbReference type="Gene3D" id="3.40.50.720">
    <property type="entry name" value="NAD(P)-binding Rossmann-like Domain"/>
    <property type="match status" value="1"/>
</dbReference>
<protein>
    <submittedName>
        <fullName evidence="3">Methylation protein EvaC</fullName>
    </submittedName>
</protein>
<keyword evidence="4" id="KW-1185">Reference proteome</keyword>